<feature type="transmembrane region" description="Helical" evidence="7">
    <location>
        <begin position="100"/>
        <end position="121"/>
    </location>
</feature>
<evidence type="ECO:0000256" key="4">
    <source>
        <dbReference type="ARBA" id="ARBA00022692"/>
    </source>
</evidence>
<dbReference type="SUPFAM" id="SSF161098">
    <property type="entry name" value="MetI-like"/>
    <property type="match status" value="1"/>
</dbReference>
<evidence type="ECO:0000256" key="5">
    <source>
        <dbReference type="ARBA" id="ARBA00022989"/>
    </source>
</evidence>
<dbReference type="InterPro" id="IPR051393">
    <property type="entry name" value="ABC_transporter_permease"/>
</dbReference>
<feature type="transmembrane region" description="Helical" evidence="7">
    <location>
        <begin position="231"/>
        <end position="252"/>
    </location>
</feature>
<evidence type="ECO:0000256" key="2">
    <source>
        <dbReference type="ARBA" id="ARBA00022448"/>
    </source>
</evidence>
<evidence type="ECO:0000256" key="6">
    <source>
        <dbReference type="ARBA" id="ARBA00023136"/>
    </source>
</evidence>
<proteinExistence type="inferred from homology"/>
<organism evidence="9 10">
    <name type="scientific">Paenibacillus flagellatus</name>
    <dbReference type="NCBI Taxonomy" id="2211139"/>
    <lineage>
        <taxon>Bacteria</taxon>
        <taxon>Bacillati</taxon>
        <taxon>Bacillota</taxon>
        <taxon>Bacilli</taxon>
        <taxon>Bacillales</taxon>
        <taxon>Paenibacillaceae</taxon>
        <taxon>Paenibacillus</taxon>
    </lineage>
</organism>
<evidence type="ECO:0000313" key="10">
    <source>
        <dbReference type="Proteomes" id="UP000247476"/>
    </source>
</evidence>
<evidence type="ECO:0000256" key="3">
    <source>
        <dbReference type="ARBA" id="ARBA00022475"/>
    </source>
</evidence>
<evidence type="ECO:0000256" key="1">
    <source>
        <dbReference type="ARBA" id="ARBA00004651"/>
    </source>
</evidence>
<keyword evidence="2 7" id="KW-0813">Transport</keyword>
<accession>A0A2V5KQ91</accession>
<dbReference type="Gene3D" id="1.10.3720.10">
    <property type="entry name" value="MetI-like"/>
    <property type="match status" value="1"/>
</dbReference>
<dbReference type="EMBL" id="QJVJ01000007">
    <property type="protein sequence ID" value="PYI53447.1"/>
    <property type="molecule type" value="Genomic_DNA"/>
</dbReference>
<gene>
    <name evidence="9" type="ORF">DLM86_16875</name>
</gene>
<dbReference type="InterPro" id="IPR035906">
    <property type="entry name" value="MetI-like_sf"/>
</dbReference>
<comment type="similarity">
    <text evidence="7">Belongs to the binding-protein-dependent transport system permease family.</text>
</comment>
<dbReference type="AlphaFoldDB" id="A0A2V5KQ91"/>
<feature type="transmembrane region" description="Helical" evidence="7">
    <location>
        <begin position="181"/>
        <end position="206"/>
    </location>
</feature>
<evidence type="ECO:0000256" key="7">
    <source>
        <dbReference type="RuleBase" id="RU363032"/>
    </source>
</evidence>
<evidence type="ECO:0000313" key="9">
    <source>
        <dbReference type="EMBL" id="PYI53447.1"/>
    </source>
</evidence>
<keyword evidence="6 7" id="KW-0472">Membrane</keyword>
<keyword evidence="10" id="KW-1185">Reference proteome</keyword>
<sequence>MNVSKPTPGAALASPRIDTAVGERKRKRRRGRTEAWYGYLFVSPMVIGYALFLLGPIATAFAMSLTDWSLLRELSFVGLDNYRQAFAEDPVFWITVRNTLYFAAGLVPLNLLLALLLALLLKGSLPGMGLFRTAIFTPVVTSVVVWSVVWKYMLATDAGLFNQLLGLFGVKGPAWLYDMDLAMPVVIVVSVLKNVGLNMVIFLAALHDVPKMYEEAAVIDGASRWKRLTRVTLPMISPAVFLALVLTLIGSLKAFGQIYVLTGGGPGTSTHVLVYYIYHQAFKLYEFGYASAIAFLLFVLTLLLTIVQWTVRKRWVFHET</sequence>
<dbReference type="CDD" id="cd06261">
    <property type="entry name" value="TM_PBP2"/>
    <property type="match status" value="1"/>
</dbReference>
<dbReference type="PANTHER" id="PTHR30193:SF37">
    <property type="entry name" value="INNER MEMBRANE ABC TRANSPORTER PERMEASE PROTEIN YCJO"/>
    <property type="match status" value="1"/>
</dbReference>
<dbReference type="OrthoDB" id="9788108at2"/>
<dbReference type="Proteomes" id="UP000247476">
    <property type="component" value="Unassembled WGS sequence"/>
</dbReference>
<feature type="transmembrane region" description="Helical" evidence="7">
    <location>
        <begin position="36"/>
        <end position="63"/>
    </location>
</feature>
<dbReference type="Pfam" id="PF00528">
    <property type="entry name" value="BPD_transp_1"/>
    <property type="match status" value="1"/>
</dbReference>
<dbReference type="GO" id="GO:0005886">
    <property type="term" value="C:plasma membrane"/>
    <property type="evidence" value="ECO:0007669"/>
    <property type="project" value="UniProtKB-SubCell"/>
</dbReference>
<comment type="subcellular location">
    <subcellularLocation>
        <location evidence="1 7">Cell membrane</location>
        <topology evidence="1 7">Multi-pass membrane protein</topology>
    </subcellularLocation>
</comment>
<dbReference type="PANTHER" id="PTHR30193">
    <property type="entry name" value="ABC TRANSPORTER PERMEASE PROTEIN"/>
    <property type="match status" value="1"/>
</dbReference>
<dbReference type="InterPro" id="IPR000515">
    <property type="entry name" value="MetI-like"/>
</dbReference>
<name>A0A2V5KQ91_9BACL</name>
<dbReference type="RefSeq" id="WP_110841219.1">
    <property type="nucleotide sequence ID" value="NZ_QJVJ01000007.1"/>
</dbReference>
<protein>
    <submittedName>
        <fullName evidence="9">Sugar ABC transporter permease</fullName>
    </submittedName>
</protein>
<keyword evidence="4 7" id="KW-0812">Transmembrane</keyword>
<keyword evidence="3" id="KW-1003">Cell membrane</keyword>
<comment type="caution">
    <text evidence="9">The sequence shown here is derived from an EMBL/GenBank/DDBJ whole genome shotgun (WGS) entry which is preliminary data.</text>
</comment>
<feature type="transmembrane region" description="Helical" evidence="7">
    <location>
        <begin position="258"/>
        <end position="278"/>
    </location>
</feature>
<dbReference type="PROSITE" id="PS50928">
    <property type="entry name" value="ABC_TM1"/>
    <property type="match status" value="1"/>
</dbReference>
<dbReference type="GO" id="GO:0055085">
    <property type="term" value="P:transmembrane transport"/>
    <property type="evidence" value="ECO:0007669"/>
    <property type="project" value="InterPro"/>
</dbReference>
<evidence type="ECO:0000259" key="8">
    <source>
        <dbReference type="PROSITE" id="PS50928"/>
    </source>
</evidence>
<keyword evidence="5 7" id="KW-1133">Transmembrane helix</keyword>
<reference evidence="9 10" key="1">
    <citation type="submission" date="2018-05" db="EMBL/GenBank/DDBJ databases">
        <title>Paenibacillus flagellatus sp. nov., isolated from selenium mineral soil.</title>
        <authorList>
            <person name="Dai X."/>
        </authorList>
    </citation>
    <scope>NUCLEOTIDE SEQUENCE [LARGE SCALE GENOMIC DNA]</scope>
    <source>
        <strain evidence="9 10">DXL2</strain>
    </source>
</reference>
<feature type="domain" description="ABC transmembrane type-1" evidence="8">
    <location>
        <begin position="96"/>
        <end position="308"/>
    </location>
</feature>
<feature type="transmembrane region" description="Helical" evidence="7">
    <location>
        <begin position="290"/>
        <end position="311"/>
    </location>
</feature>
<feature type="transmembrane region" description="Helical" evidence="7">
    <location>
        <begin position="133"/>
        <end position="153"/>
    </location>
</feature>